<keyword evidence="4" id="KW-1185">Reference proteome</keyword>
<proteinExistence type="predicted"/>
<sequence length="488" mass="55177">MTKVTVPSLLSRLAVDKERLSLAMEQFCQLCDAQAPEDGIAEELQFVEELYREKKKSQADFETSLGPEERKSAMEEWLKFNRSIREIQDAGTSDNELAARLPQYELPKFNGDFTQFRSLWDQFENCVHQRPSLSNAAKLAYLRSCLSRKALVAITCLCSRKSDYEVALECAAMEAVCRQSGAGDPRSDSPRSMATLFSDRSLASRGCPLPQVEFRRTVVVQTQMTPAGRERVSEIVIRPWSKPSRGALRRRACGLTARKKKSKKMTRQSQMNVYDYGSSGKKDLQLFNPCLDNDEIQRVGGRLALADLSRKTENSMLLPHDAGFHKKKVLDNQRKKCGQRSREDVYGLSKSDEDDQPFADRHCDHLTSASTRKKFITDPAPWCWNPLSSYRTEHVGTREGRSSTILSDALVERKVQESKEEQPRVGDIVLVVEPTLPVFSLLNSLSRRIVELHYCHDRVARSAKVQTERGLITRSVRSLVLLDPAGAV</sequence>
<dbReference type="Pfam" id="PF03564">
    <property type="entry name" value="DUF1759"/>
    <property type="match status" value="1"/>
</dbReference>
<accession>A0A0V1I6P4</accession>
<name>A0A0V1I6P4_9BILA</name>
<comment type="caution">
    <text evidence="3">The sequence shown here is derived from an EMBL/GenBank/DDBJ whole genome shotgun (WGS) entry which is preliminary data.</text>
</comment>
<feature type="domain" description="DUF5641" evidence="2">
    <location>
        <begin position="410"/>
        <end position="482"/>
    </location>
</feature>
<organism evidence="3 4">
    <name type="scientific">Trichinella zimbabwensis</name>
    <dbReference type="NCBI Taxonomy" id="268475"/>
    <lineage>
        <taxon>Eukaryota</taxon>
        <taxon>Metazoa</taxon>
        <taxon>Ecdysozoa</taxon>
        <taxon>Nematoda</taxon>
        <taxon>Enoplea</taxon>
        <taxon>Dorylaimia</taxon>
        <taxon>Trichinellida</taxon>
        <taxon>Trichinellidae</taxon>
        <taxon>Trichinella</taxon>
    </lineage>
</organism>
<dbReference type="OrthoDB" id="7762859at2759"/>
<dbReference type="AlphaFoldDB" id="A0A0V1I6P4"/>
<evidence type="ECO:0000256" key="1">
    <source>
        <dbReference type="SAM" id="MobiDB-lite"/>
    </source>
</evidence>
<evidence type="ECO:0000313" key="4">
    <source>
        <dbReference type="Proteomes" id="UP000055024"/>
    </source>
</evidence>
<feature type="region of interest" description="Disordered" evidence="1">
    <location>
        <begin position="330"/>
        <end position="353"/>
    </location>
</feature>
<protein>
    <recommendedName>
        <fullName evidence="2">DUF5641 domain-containing protein</fullName>
    </recommendedName>
</protein>
<dbReference type="InterPro" id="IPR005312">
    <property type="entry name" value="DUF1759"/>
</dbReference>
<dbReference type="Proteomes" id="UP000055024">
    <property type="component" value="Unassembled WGS sequence"/>
</dbReference>
<gene>
    <name evidence="3" type="ORF">T11_1523</name>
</gene>
<dbReference type="Pfam" id="PF18701">
    <property type="entry name" value="DUF5641"/>
    <property type="match status" value="1"/>
</dbReference>
<dbReference type="EMBL" id="JYDP01000004">
    <property type="protein sequence ID" value="KRZ18066.1"/>
    <property type="molecule type" value="Genomic_DNA"/>
</dbReference>
<evidence type="ECO:0000313" key="3">
    <source>
        <dbReference type="EMBL" id="KRZ18066.1"/>
    </source>
</evidence>
<evidence type="ECO:0000259" key="2">
    <source>
        <dbReference type="Pfam" id="PF18701"/>
    </source>
</evidence>
<feature type="compositionally biased region" description="Basic and acidic residues" evidence="1">
    <location>
        <begin position="330"/>
        <end position="345"/>
    </location>
</feature>
<reference evidence="3 4" key="1">
    <citation type="submission" date="2015-01" db="EMBL/GenBank/DDBJ databases">
        <title>Evolution of Trichinella species and genotypes.</title>
        <authorList>
            <person name="Korhonen P.K."/>
            <person name="Edoardo P."/>
            <person name="Giuseppe L.R."/>
            <person name="Gasser R.B."/>
        </authorList>
    </citation>
    <scope>NUCLEOTIDE SEQUENCE [LARGE SCALE GENOMIC DNA]</scope>
    <source>
        <strain evidence="3">ISS1029</strain>
    </source>
</reference>
<dbReference type="InterPro" id="IPR040676">
    <property type="entry name" value="DUF5641"/>
</dbReference>